<feature type="region of interest" description="Disordered" evidence="1">
    <location>
        <begin position="28"/>
        <end position="99"/>
    </location>
</feature>
<organism evidence="3 4">
    <name type="scientific">Tolypothrix tenuis PCC 7101</name>
    <dbReference type="NCBI Taxonomy" id="231146"/>
    <lineage>
        <taxon>Bacteria</taxon>
        <taxon>Bacillati</taxon>
        <taxon>Cyanobacteriota</taxon>
        <taxon>Cyanophyceae</taxon>
        <taxon>Nostocales</taxon>
        <taxon>Tolypothrichaceae</taxon>
        <taxon>Tolypothrix</taxon>
    </lineage>
</organism>
<feature type="compositionally biased region" description="Polar residues" evidence="1">
    <location>
        <begin position="28"/>
        <end position="47"/>
    </location>
</feature>
<evidence type="ECO:0000313" key="3">
    <source>
        <dbReference type="EMBL" id="BAY97674.1"/>
    </source>
</evidence>
<proteinExistence type="predicted"/>
<accession>A0A1Z4MW35</accession>
<evidence type="ECO:0000256" key="2">
    <source>
        <dbReference type="SAM" id="SignalP"/>
    </source>
</evidence>
<feature type="compositionally biased region" description="Low complexity" evidence="1">
    <location>
        <begin position="80"/>
        <end position="89"/>
    </location>
</feature>
<feature type="compositionally biased region" description="Low complexity" evidence="1">
    <location>
        <begin position="52"/>
        <end position="71"/>
    </location>
</feature>
<keyword evidence="2" id="KW-0732">Signal</keyword>
<reference evidence="3 4" key="1">
    <citation type="submission" date="2017-06" db="EMBL/GenBank/DDBJ databases">
        <title>Genome sequencing of cyanobaciteial culture collection at National Institute for Environmental Studies (NIES).</title>
        <authorList>
            <person name="Hirose Y."/>
            <person name="Shimura Y."/>
            <person name="Fujisawa T."/>
            <person name="Nakamura Y."/>
            <person name="Kawachi M."/>
        </authorList>
    </citation>
    <scope>NUCLEOTIDE SEQUENCE [LARGE SCALE GENOMIC DNA]</scope>
    <source>
        <strain evidence="3 4">NIES-37</strain>
    </source>
</reference>
<dbReference type="AlphaFoldDB" id="A0A1Z4MW35"/>
<dbReference type="RefSeq" id="WP_096574695.1">
    <property type="nucleotide sequence ID" value="NZ_CAWNJS010000001.1"/>
</dbReference>
<protein>
    <submittedName>
        <fullName evidence="3">Uncharacterized protein</fullName>
    </submittedName>
</protein>
<feature type="chain" id="PRO_5012757692" evidence="2">
    <location>
        <begin position="27"/>
        <end position="112"/>
    </location>
</feature>
<keyword evidence="4" id="KW-1185">Reference proteome</keyword>
<dbReference type="EMBL" id="AP018248">
    <property type="protein sequence ID" value="BAY97674.1"/>
    <property type="molecule type" value="Genomic_DNA"/>
</dbReference>
<dbReference type="Proteomes" id="UP000218785">
    <property type="component" value="Chromosome"/>
</dbReference>
<name>A0A1Z4MW35_9CYAN</name>
<gene>
    <name evidence="3" type="ORF">NIES37_16180</name>
</gene>
<sequence length="112" mass="11874">MHQYCQNIIALAVVSISALTVMPCQAQTTAESNNNDTNKISPISTEPSIGINPTTPSEVNNSSSSTNNQPNILSENLSNPSTSVTVTTPETAQPSTRIPIGSRIFTVPTMEQ</sequence>
<dbReference type="KEGG" id="ttq:NIES37_16180"/>
<feature type="signal peptide" evidence="2">
    <location>
        <begin position="1"/>
        <end position="26"/>
    </location>
</feature>
<evidence type="ECO:0000256" key="1">
    <source>
        <dbReference type="SAM" id="MobiDB-lite"/>
    </source>
</evidence>
<evidence type="ECO:0000313" key="4">
    <source>
        <dbReference type="Proteomes" id="UP000218785"/>
    </source>
</evidence>